<reference evidence="2 3" key="2">
    <citation type="submission" date="2016-08" db="EMBL/GenBank/DDBJ databases">
        <title>Orenia metallireducens sp. nov. strain Z6, a Novel Metal-reducing Firmicute from the Deep Subsurface.</title>
        <authorList>
            <person name="Maxim B.I."/>
            <person name="Kenneth K."/>
            <person name="Flynn T.M."/>
            <person name="Oloughlin E.J."/>
            <person name="Locke R.A."/>
            <person name="Weber J.R."/>
            <person name="Egan S.M."/>
            <person name="Mackie R.I."/>
            <person name="Cann I.K."/>
        </authorList>
    </citation>
    <scope>NUCLEOTIDE SEQUENCE [LARGE SCALE GENOMIC DNA]</scope>
    <source>
        <strain evidence="2 3">Z6</strain>
    </source>
</reference>
<dbReference type="RefSeq" id="WP_068718199.1">
    <property type="nucleotide sequence ID" value="NZ_LWDV01000009.1"/>
</dbReference>
<feature type="transmembrane region" description="Helical" evidence="1">
    <location>
        <begin position="37"/>
        <end position="58"/>
    </location>
</feature>
<sequence length="128" mass="14442">MNIELVIGISFVLMVLAQGIILLKNSKPNNKRDSQEVLNLFFRFISNSSLYVVALLIFTTSKNPQELTSINFTNLQSLTLGQVTILIMLVIDLAIILAVIKNLFTKVSKKKEDSIFIDMIDQNKARKI</sequence>
<protein>
    <submittedName>
        <fullName evidence="2">Uncharacterized protein</fullName>
    </submittedName>
</protein>
<gene>
    <name evidence="2" type="ORF">U472_10395</name>
</gene>
<evidence type="ECO:0000256" key="1">
    <source>
        <dbReference type="SAM" id="Phobius"/>
    </source>
</evidence>
<keyword evidence="1" id="KW-1133">Transmembrane helix</keyword>
<reference evidence="3" key="1">
    <citation type="submission" date="2016-07" db="EMBL/GenBank/DDBJ databases">
        <authorList>
            <person name="Florea S."/>
            <person name="Webb J.S."/>
            <person name="Jaromczyk J."/>
            <person name="Schardl C.L."/>
        </authorList>
    </citation>
    <scope>NUCLEOTIDE SEQUENCE [LARGE SCALE GENOMIC DNA]</scope>
    <source>
        <strain evidence="3">Z6</strain>
    </source>
</reference>
<keyword evidence="1" id="KW-0812">Transmembrane</keyword>
<dbReference type="Proteomes" id="UP000093514">
    <property type="component" value="Unassembled WGS sequence"/>
</dbReference>
<dbReference type="OrthoDB" id="2113062at2"/>
<evidence type="ECO:0000313" key="2">
    <source>
        <dbReference type="EMBL" id="OCL26403.1"/>
    </source>
</evidence>
<organism evidence="2 3">
    <name type="scientific">Orenia metallireducens</name>
    <dbReference type="NCBI Taxonomy" id="1413210"/>
    <lineage>
        <taxon>Bacteria</taxon>
        <taxon>Bacillati</taxon>
        <taxon>Bacillota</taxon>
        <taxon>Clostridia</taxon>
        <taxon>Halanaerobiales</taxon>
        <taxon>Halobacteroidaceae</taxon>
        <taxon>Orenia</taxon>
    </lineage>
</organism>
<dbReference type="AlphaFoldDB" id="A0A1C0A817"/>
<feature type="transmembrane region" description="Helical" evidence="1">
    <location>
        <begin position="78"/>
        <end position="100"/>
    </location>
</feature>
<feature type="transmembrane region" description="Helical" evidence="1">
    <location>
        <begin position="6"/>
        <end position="25"/>
    </location>
</feature>
<keyword evidence="1" id="KW-0472">Membrane</keyword>
<evidence type="ECO:0000313" key="3">
    <source>
        <dbReference type="Proteomes" id="UP000093514"/>
    </source>
</evidence>
<keyword evidence="3" id="KW-1185">Reference proteome</keyword>
<name>A0A1C0A817_9FIRM</name>
<dbReference type="EMBL" id="LWDV01000009">
    <property type="protein sequence ID" value="OCL26403.1"/>
    <property type="molecule type" value="Genomic_DNA"/>
</dbReference>
<proteinExistence type="predicted"/>
<accession>A0A1C0A817</accession>
<comment type="caution">
    <text evidence="2">The sequence shown here is derived from an EMBL/GenBank/DDBJ whole genome shotgun (WGS) entry which is preliminary data.</text>
</comment>